<name>A0A239I3C4_9ACTN</name>
<dbReference type="EMBL" id="FZOR01000011">
    <property type="protein sequence ID" value="SNS87882.1"/>
    <property type="molecule type" value="Genomic_DNA"/>
</dbReference>
<dbReference type="AlphaFoldDB" id="A0A239I3C4"/>
<evidence type="ECO:0000256" key="1">
    <source>
        <dbReference type="SAM" id="MobiDB-lite"/>
    </source>
</evidence>
<feature type="compositionally biased region" description="Basic and acidic residues" evidence="1">
    <location>
        <begin position="220"/>
        <end position="231"/>
    </location>
</feature>
<feature type="region of interest" description="Disordered" evidence="1">
    <location>
        <begin position="207"/>
        <end position="240"/>
    </location>
</feature>
<proteinExistence type="predicted"/>
<dbReference type="Proteomes" id="UP000198318">
    <property type="component" value="Unassembled WGS sequence"/>
</dbReference>
<gene>
    <name evidence="3" type="ORF">SAMN05443665_101196</name>
</gene>
<dbReference type="InterPro" id="IPR045431">
    <property type="entry name" value="EAD2"/>
</dbReference>
<sequence length="340" mass="36663">MTETLRPAPKGWRPGGMCSFFLCDIAGFSAASRADPVRVRVREAMYKGLDRSLAGAGLRLGDCYHEDRGDGVMVVLPPHVRTELLLTGVVDRLRAEVRHHNAAASEAARMRLRVAVGAGEAETDAHGVVSTALTHAFRLLDAAPLKEAVAAAETGIAVIVSKRVYEDVVRHGRGLVDPDDYYRVEVRVKETSDEAWVRVPGGRPVRPVGGGVPAVQEPPFRSEEPRFRSEEPPPGPSDVPLPALFRVVDGLLEIPRLRAERGRDQVVGALSAEIAGAVPRSAEARADLFAIVQTCLDYSGGLQQLLQAIQGFVGESMAVRRLERTIAQSLLPPADDAWPG</sequence>
<dbReference type="InterPro" id="IPR029787">
    <property type="entry name" value="Nucleotide_cyclase"/>
</dbReference>
<feature type="domain" description="Effector-associated" evidence="2">
    <location>
        <begin position="248"/>
        <end position="326"/>
    </location>
</feature>
<protein>
    <recommendedName>
        <fullName evidence="2">Effector-associated domain-containing protein</fullName>
    </recommendedName>
</protein>
<evidence type="ECO:0000313" key="3">
    <source>
        <dbReference type="EMBL" id="SNS87882.1"/>
    </source>
</evidence>
<evidence type="ECO:0000313" key="4">
    <source>
        <dbReference type="Proteomes" id="UP000198318"/>
    </source>
</evidence>
<dbReference type="OrthoDB" id="3482507at2"/>
<keyword evidence="4" id="KW-1185">Reference proteome</keyword>
<reference evidence="3 4" key="1">
    <citation type="submission" date="2017-06" db="EMBL/GenBank/DDBJ databases">
        <authorList>
            <person name="Kim H.J."/>
            <person name="Triplett B.A."/>
        </authorList>
    </citation>
    <scope>NUCLEOTIDE SEQUENCE [LARGE SCALE GENOMIC DNA]</scope>
    <source>
        <strain evidence="3 4">DSM 44715</strain>
    </source>
</reference>
<accession>A0A239I3C4</accession>
<evidence type="ECO:0000259" key="2">
    <source>
        <dbReference type="Pfam" id="PF19956"/>
    </source>
</evidence>
<dbReference type="Gene3D" id="3.30.70.1230">
    <property type="entry name" value="Nucleotide cyclase"/>
    <property type="match status" value="1"/>
</dbReference>
<dbReference type="Pfam" id="PF19956">
    <property type="entry name" value="EAD2"/>
    <property type="match status" value="1"/>
</dbReference>
<organism evidence="3 4">
    <name type="scientific">Actinomadura meyerae</name>
    <dbReference type="NCBI Taxonomy" id="240840"/>
    <lineage>
        <taxon>Bacteria</taxon>
        <taxon>Bacillati</taxon>
        <taxon>Actinomycetota</taxon>
        <taxon>Actinomycetes</taxon>
        <taxon>Streptosporangiales</taxon>
        <taxon>Thermomonosporaceae</taxon>
        <taxon>Actinomadura</taxon>
    </lineage>
</organism>
<dbReference type="RefSeq" id="WP_143227974.1">
    <property type="nucleotide sequence ID" value="NZ_FZOR01000011.1"/>
</dbReference>